<protein>
    <submittedName>
        <fullName evidence="2">Uncharacterized protein</fullName>
    </submittedName>
</protein>
<name>A0AC34Q5M1_9BILA</name>
<evidence type="ECO:0000313" key="2">
    <source>
        <dbReference type="WBParaSite" id="JU765_v2.g13185.t1"/>
    </source>
</evidence>
<sequence length="472" mass="53452">MKFGSGTELRHDNSAHDLRCLVCEEVDAAKHYGSVCCSGCKGFFRRTVRFHKVYDCPFGKKCVIKKEFRNCCRACRFTKCLKVGLNPLLVHGDRGVTNPEMSARMGKVKRISLPDLPISPNLEGSSAVTTIQPNFKVKREAVDKDFEDEKIISVDTPITTLTLNLPLGHLNFISYSDTSETVQIWKYFGNVEKFIDEFNDAKNSGHLSKDFPIDLNLSVKEAMASPRLICHRTKMNWSPQFVMKGFQLRGAWARSVQAYFDWISFVPEIAKLSEHDKELLTVGRGITSVWILFTHRSAVAQAPGILFTGGCYFPKDKNMWDHIDIETQMAGRRLSDLAHSEVIDEMKNLNVSFTECALLKLISLFMAVPQMSSEGVSIIQNARRKYMNVLTEYVRASHPDLDAVGVINRVSRLMFLLPVIERVSTLDDDTMGMMAVFNMANMQGSLTYEMHLRKNEGYPKKDNVNTTELTEL</sequence>
<accession>A0AC34Q5M1</accession>
<dbReference type="Proteomes" id="UP000887576">
    <property type="component" value="Unplaced"/>
</dbReference>
<organism evidence="1 2">
    <name type="scientific">Panagrolaimus sp. JU765</name>
    <dbReference type="NCBI Taxonomy" id="591449"/>
    <lineage>
        <taxon>Eukaryota</taxon>
        <taxon>Metazoa</taxon>
        <taxon>Ecdysozoa</taxon>
        <taxon>Nematoda</taxon>
        <taxon>Chromadorea</taxon>
        <taxon>Rhabditida</taxon>
        <taxon>Tylenchina</taxon>
        <taxon>Panagrolaimomorpha</taxon>
        <taxon>Panagrolaimoidea</taxon>
        <taxon>Panagrolaimidae</taxon>
        <taxon>Panagrolaimus</taxon>
    </lineage>
</organism>
<dbReference type="WBParaSite" id="JU765_v2.g13185.t1">
    <property type="protein sequence ID" value="JU765_v2.g13185.t1"/>
    <property type="gene ID" value="JU765_v2.g13185"/>
</dbReference>
<evidence type="ECO:0000313" key="1">
    <source>
        <dbReference type="Proteomes" id="UP000887576"/>
    </source>
</evidence>
<proteinExistence type="predicted"/>
<reference evidence="2" key="1">
    <citation type="submission" date="2022-11" db="UniProtKB">
        <authorList>
            <consortium name="WormBaseParasite"/>
        </authorList>
    </citation>
    <scope>IDENTIFICATION</scope>
</reference>